<feature type="transmembrane region" description="Helical" evidence="1">
    <location>
        <begin position="30"/>
        <end position="50"/>
    </location>
</feature>
<reference evidence="2 3" key="1">
    <citation type="journal article" date="2014" name="PLoS Genet.">
        <title>Phylogenetically driven sequencing of extremely halophilic archaea reveals strategies for static and dynamic osmo-response.</title>
        <authorList>
            <person name="Becker E.A."/>
            <person name="Seitzer P.M."/>
            <person name="Tritt A."/>
            <person name="Larsen D."/>
            <person name="Krusor M."/>
            <person name="Yao A.I."/>
            <person name="Wu D."/>
            <person name="Madern D."/>
            <person name="Eisen J.A."/>
            <person name="Darling A.E."/>
            <person name="Facciotti M.T."/>
        </authorList>
    </citation>
    <scope>NUCLEOTIDE SEQUENCE [LARGE SCALE GENOMIC DNA]</scope>
    <source>
        <strain evidence="2 3">DSM 18795</strain>
    </source>
</reference>
<keyword evidence="1" id="KW-0812">Transmembrane</keyword>
<dbReference type="RefSeq" id="WP_008424203.1">
    <property type="nucleotide sequence ID" value="NZ_AOIA01000116.1"/>
</dbReference>
<keyword evidence="3" id="KW-1185">Reference proteome</keyword>
<protein>
    <submittedName>
        <fullName evidence="2">Short chain fatty acid transporter</fullName>
    </submittedName>
</protein>
<evidence type="ECO:0000313" key="3">
    <source>
        <dbReference type="Proteomes" id="UP000011531"/>
    </source>
</evidence>
<gene>
    <name evidence="2" type="ORF">C492_13349</name>
</gene>
<comment type="caution">
    <text evidence="2">The sequence shown here is derived from an EMBL/GenBank/DDBJ whole genome shotgun (WGS) entry which is preliminary data.</text>
</comment>
<evidence type="ECO:0000256" key="1">
    <source>
        <dbReference type="SAM" id="Phobius"/>
    </source>
</evidence>
<dbReference type="EMBL" id="AOIA01000116">
    <property type="protein sequence ID" value="ELY57910.1"/>
    <property type="molecule type" value="Genomic_DNA"/>
</dbReference>
<dbReference type="PATRIC" id="fig|1227498.3.peg.2599"/>
<organism evidence="2 3">
    <name type="scientific">Natronococcus jeotgali DSM 18795</name>
    <dbReference type="NCBI Taxonomy" id="1227498"/>
    <lineage>
        <taxon>Archaea</taxon>
        <taxon>Methanobacteriati</taxon>
        <taxon>Methanobacteriota</taxon>
        <taxon>Stenosarchaea group</taxon>
        <taxon>Halobacteria</taxon>
        <taxon>Halobacteriales</taxon>
        <taxon>Natrialbaceae</taxon>
        <taxon>Natronococcus</taxon>
    </lineage>
</organism>
<sequence>MYGAGVSNLWLAFLFASVLSIYGFDGREFATYAAAVTAYVSVVVVGLLLVF</sequence>
<dbReference type="AlphaFoldDB" id="L9X853"/>
<keyword evidence="1" id="KW-1133">Transmembrane helix</keyword>
<keyword evidence="1" id="KW-0472">Membrane</keyword>
<name>L9X853_9EURY</name>
<accession>L9X853</accession>
<dbReference type="STRING" id="1227498.C492_13349"/>
<evidence type="ECO:0000313" key="2">
    <source>
        <dbReference type="EMBL" id="ELY57910.1"/>
    </source>
</evidence>
<dbReference type="Proteomes" id="UP000011531">
    <property type="component" value="Unassembled WGS sequence"/>
</dbReference>
<proteinExistence type="predicted"/>